<dbReference type="SUPFAM" id="SSF56935">
    <property type="entry name" value="Porins"/>
    <property type="match status" value="1"/>
</dbReference>
<evidence type="ECO:0000256" key="7">
    <source>
        <dbReference type="ARBA" id="ARBA00023237"/>
    </source>
</evidence>
<evidence type="ECO:0000256" key="6">
    <source>
        <dbReference type="ARBA" id="ARBA00023136"/>
    </source>
</evidence>
<dbReference type="PANTHER" id="PTHR35093:SF8">
    <property type="entry name" value="OUTER MEMBRANE PROTEIN NMB0088-RELATED"/>
    <property type="match status" value="1"/>
</dbReference>
<comment type="subcellular location">
    <subcellularLocation>
        <location evidence="1">Cell outer membrane</location>
        <topology evidence="1">Multi-pass membrane protein</topology>
    </subcellularLocation>
</comment>
<keyword evidence="4" id="KW-0812">Transmembrane</keyword>
<comment type="caution">
    <text evidence="9">The sequence shown here is derived from an EMBL/GenBank/DDBJ whole genome shotgun (WGS) entry which is preliminary data.</text>
</comment>
<name>A0A4Q9YZ98_9FLAO</name>
<dbReference type="RefSeq" id="WP_131475976.1">
    <property type="nucleotide sequence ID" value="NZ_SJPE01000007.1"/>
</dbReference>
<dbReference type="GO" id="GO:0009279">
    <property type="term" value="C:cell outer membrane"/>
    <property type="evidence" value="ECO:0007669"/>
    <property type="project" value="UniProtKB-SubCell"/>
</dbReference>
<proteinExistence type="inferred from homology"/>
<organism evidence="9 10">
    <name type="scientific">Flavobacterium silvisoli</name>
    <dbReference type="NCBI Taxonomy" id="2529433"/>
    <lineage>
        <taxon>Bacteria</taxon>
        <taxon>Pseudomonadati</taxon>
        <taxon>Bacteroidota</taxon>
        <taxon>Flavobacteriia</taxon>
        <taxon>Flavobacteriales</taxon>
        <taxon>Flavobacteriaceae</taxon>
        <taxon>Flavobacterium</taxon>
    </lineage>
</organism>
<dbReference type="PANTHER" id="PTHR35093">
    <property type="entry name" value="OUTER MEMBRANE PROTEIN NMB0088-RELATED"/>
    <property type="match status" value="1"/>
</dbReference>
<keyword evidence="3" id="KW-1134">Transmembrane beta strand</keyword>
<feature type="chain" id="PRO_5020955371" evidence="8">
    <location>
        <begin position="20"/>
        <end position="519"/>
    </location>
</feature>
<dbReference type="EMBL" id="SJPE01000007">
    <property type="protein sequence ID" value="TBX69202.1"/>
    <property type="molecule type" value="Genomic_DNA"/>
</dbReference>
<evidence type="ECO:0000313" key="9">
    <source>
        <dbReference type="EMBL" id="TBX69202.1"/>
    </source>
</evidence>
<dbReference type="Pfam" id="PF03349">
    <property type="entry name" value="Toluene_X"/>
    <property type="match status" value="1"/>
</dbReference>
<comment type="similarity">
    <text evidence="2">Belongs to the OmpP1/FadL family.</text>
</comment>
<evidence type="ECO:0000256" key="8">
    <source>
        <dbReference type="SAM" id="SignalP"/>
    </source>
</evidence>
<sequence length="519" mass="58057">MKKNILLLLTGFAFLTAHSQETTPQDALRFAVESITGTARFRAMGGAFGALGGDLSSLNQNPAGSVFFNNNYATATLSSYNIKNSSSYFGTKTKETDNSLDLNQAGVVFVFTDNSPKNDWKKFTIALNYENNNNYHNSIFSAGINPYNSISQYFVNQANALGGIPLELLQTLPNETYADLYNYLGGLPNGDYPNINGFQAQQAFFGYQGYAINPVTNSPGNTVYTSNVPTSNNYYQDYYDTTTGYSGKGTINFATAYKDIISLGVNLNLHFTDLTRTTSVYEDYNINDLTKLQSLQFDTETHTYGQGFSFNLGAIVKATKNLRLGLSYESPTWYRLQDEQRQVICADCYSNNSSIVVDPNTIMIYPSYKIQTPDKWTGSAAYIFGKKGLISLDVSTKDYSTTRFKPKYDKLYRSLNEDMKNNLERAVEVRLGGEYRIKQLSLRGGYHFDQSPYKVDQAFGDLTGYSTGIGYNFGESRLDLAYSYEHRKMNQALISSGMTDPARISRYNNNVTLSYSINF</sequence>
<evidence type="ECO:0000256" key="4">
    <source>
        <dbReference type="ARBA" id="ARBA00022692"/>
    </source>
</evidence>
<evidence type="ECO:0000256" key="3">
    <source>
        <dbReference type="ARBA" id="ARBA00022452"/>
    </source>
</evidence>
<evidence type="ECO:0000313" key="10">
    <source>
        <dbReference type="Proteomes" id="UP000293300"/>
    </source>
</evidence>
<feature type="signal peptide" evidence="8">
    <location>
        <begin position="1"/>
        <end position="19"/>
    </location>
</feature>
<keyword evidence="10" id="KW-1185">Reference proteome</keyword>
<dbReference type="AlphaFoldDB" id="A0A4Q9YZ98"/>
<dbReference type="OrthoDB" id="9765571at2"/>
<dbReference type="InterPro" id="IPR005017">
    <property type="entry name" value="OMPP1/FadL/TodX"/>
</dbReference>
<dbReference type="Gene3D" id="2.40.160.60">
    <property type="entry name" value="Outer membrane protein transport protein (OMPP1/FadL/TodX)"/>
    <property type="match status" value="2"/>
</dbReference>
<keyword evidence="5 8" id="KW-0732">Signal</keyword>
<evidence type="ECO:0000256" key="2">
    <source>
        <dbReference type="ARBA" id="ARBA00008163"/>
    </source>
</evidence>
<dbReference type="Proteomes" id="UP000293300">
    <property type="component" value="Unassembled WGS sequence"/>
</dbReference>
<evidence type="ECO:0000256" key="1">
    <source>
        <dbReference type="ARBA" id="ARBA00004571"/>
    </source>
</evidence>
<keyword evidence="6" id="KW-0472">Membrane</keyword>
<reference evidence="9 10" key="1">
    <citation type="submission" date="2019-02" db="EMBL/GenBank/DDBJ databases">
        <title>Flavobacterium sp. RD-2-33 isolated from forest soil.</title>
        <authorList>
            <person name="Chaudhary D.K."/>
        </authorList>
    </citation>
    <scope>NUCLEOTIDE SEQUENCE [LARGE SCALE GENOMIC DNA]</scope>
    <source>
        <strain evidence="9 10">RD-2-33</strain>
    </source>
</reference>
<accession>A0A4Q9YZ98</accession>
<keyword evidence="7" id="KW-0998">Cell outer membrane</keyword>
<dbReference type="GO" id="GO:0015483">
    <property type="term" value="F:long-chain fatty acid transporting porin activity"/>
    <property type="evidence" value="ECO:0007669"/>
    <property type="project" value="TreeGrafter"/>
</dbReference>
<evidence type="ECO:0000256" key="5">
    <source>
        <dbReference type="ARBA" id="ARBA00022729"/>
    </source>
</evidence>
<protein>
    <submittedName>
        <fullName evidence="9">Transporter</fullName>
    </submittedName>
</protein>
<gene>
    <name evidence="9" type="ORF">EZL74_07435</name>
</gene>